<name>A0AAD4QKN9_9AGAM</name>
<dbReference type="PANTHER" id="PTHR43441:SF5">
    <property type="entry name" value="FAMILY ACETYLTRANSFERASE, PUTATIVE-RELATED"/>
    <property type="match status" value="1"/>
</dbReference>
<dbReference type="Pfam" id="PF13302">
    <property type="entry name" value="Acetyltransf_3"/>
    <property type="match status" value="1"/>
</dbReference>
<dbReference type="SUPFAM" id="SSF55729">
    <property type="entry name" value="Acyl-CoA N-acyltransferases (Nat)"/>
    <property type="match status" value="1"/>
</dbReference>
<dbReference type="GO" id="GO:1990189">
    <property type="term" value="F:protein N-terminal-serine acetyltransferase activity"/>
    <property type="evidence" value="ECO:0007669"/>
    <property type="project" value="TreeGrafter"/>
</dbReference>
<evidence type="ECO:0000259" key="1">
    <source>
        <dbReference type="Pfam" id="PF13302"/>
    </source>
</evidence>
<accession>A0AAD4QKN9</accession>
<dbReference type="InterPro" id="IPR016181">
    <property type="entry name" value="Acyl_CoA_acyltransferase"/>
</dbReference>
<keyword evidence="3" id="KW-1185">Reference proteome</keyword>
<protein>
    <submittedName>
        <fullName evidence="2">Acyl-CoA N-acyltransferase</fullName>
    </submittedName>
</protein>
<dbReference type="Gene3D" id="3.40.630.30">
    <property type="match status" value="1"/>
</dbReference>
<dbReference type="Proteomes" id="UP001203297">
    <property type="component" value="Unassembled WGS sequence"/>
</dbReference>
<dbReference type="GO" id="GO:0008999">
    <property type="term" value="F:protein-N-terminal-alanine acetyltransferase activity"/>
    <property type="evidence" value="ECO:0007669"/>
    <property type="project" value="TreeGrafter"/>
</dbReference>
<sequence length="219" mass="24582">MATLESERVKLTPFIPSEHAKEYAERAKANPELHRWYPFNLSNLDAILTTVELRIRRDPTGVLFTIIDKARGNSVAGLIGLINASPTNLSVEFAWVLVFPEFQRTYVTSNAVGLLLQYCLELPTASPKPGLGLRRVQWTTHTLNEASYNAAKRMGLKEEGVLRWTLVLPEGKEGHGIPIREGDPRICNPGQDSIMLSFCADDWENGGREEVKKLIDRKL</sequence>
<reference evidence="2" key="1">
    <citation type="journal article" date="2022" name="New Phytol.">
        <title>Evolutionary transition to the ectomycorrhizal habit in the genomes of a hyperdiverse lineage of mushroom-forming fungi.</title>
        <authorList>
            <person name="Looney B."/>
            <person name="Miyauchi S."/>
            <person name="Morin E."/>
            <person name="Drula E."/>
            <person name="Courty P.E."/>
            <person name="Kohler A."/>
            <person name="Kuo A."/>
            <person name="LaButti K."/>
            <person name="Pangilinan J."/>
            <person name="Lipzen A."/>
            <person name="Riley R."/>
            <person name="Andreopoulos W."/>
            <person name="He G."/>
            <person name="Johnson J."/>
            <person name="Nolan M."/>
            <person name="Tritt A."/>
            <person name="Barry K.W."/>
            <person name="Grigoriev I.V."/>
            <person name="Nagy L.G."/>
            <person name="Hibbett D."/>
            <person name="Henrissat B."/>
            <person name="Matheny P.B."/>
            <person name="Labbe J."/>
            <person name="Martin F.M."/>
        </authorList>
    </citation>
    <scope>NUCLEOTIDE SEQUENCE</scope>
    <source>
        <strain evidence="2">BPL690</strain>
    </source>
</reference>
<proteinExistence type="predicted"/>
<evidence type="ECO:0000313" key="3">
    <source>
        <dbReference type="Proteomes" id="UP001203297"/>
    </source>
</evidence>
<organism evidence="2 3">
    <name type="scientific">Multifurca ochricompacta</name>
    <dbReference type="NCBI Taxonomy" id="376703"/>
    <lineage>
        <taxon>Eukaryota</taxon>
        <taxon>Fungi</taxon>
        <taxon>Dikarya</taxon>
        <taxon>Basidiomycota</taxon>
        <taxon>Agaricomycotina</taxon>
        <taxon>Agaricomycetes</taxon>
        <taxon>Russulales</taxon>
        <taxon>Russulaceae</taxon>
        <taxon>Multifurca</taxon>
    </lineage>
</organism>
<comment type="caution">
    <text evidence="2">The sequence shown here is derived from an EMBL/GenBank/DDBJ whole genome shotgun (WGS) entry which is preliminary data.</text>
</comment>
<dbReference type="AlphaFoldDB" id="A0AAD4QKN9"/>
<dbReference type="PANTHER" id="PTHR43441">
    <property type="entry name" value="RIBOSOMAL-PROTEIN-SERINE ACETYLTRANSFERASE"/>
    <property type="match status" value="1"/>
</dbReference>
<evidence type="ECO:0000313" key="2">
    <source>
        <dbReference type="EMBL" id="KAI0294617.1"/>
    </source>
</evidence>
<dbReference type="InterPro" id="IPR000182">
    <property type="entry name" value="GNAT_dom"/>
</dbReference>
<gene>
    <name evidence="2" type="ORF">B0F90DRAFT_1890963</name>
</gene>
<dbReference type="EMBL" id="WTXG01000071">
    <property type="protein sequence ID" value="KAI0294617.1"/>
    <property type="molecule type" value="Genomic_DNA"/>
</dbReference>
<feature type="domain" description="N-acetyltransferase" evidence="1">
    <location>
        <begin position="8"/>
        <end position="157"/>
    </location>
</feature>
<dbReference type="InterPro" id="IPR051908">
    <property type="entry name" value="Ribosomal_N-acetyltransferase"/>
</dbReference>